<dbReference type="InParanoid" id="T0QTL2"/>
<dbReference type="RefSeq" id="XP_008608363.1">
    <property type="nucleotide sequence ID" value="XM_008610141.1"/>
</dbReference>
<dbReference type="OrthoDB" id="539213at2759"/>
<reference evidence="1 2" key="1">
    <citation type="submission" date="2012-04" db="EMBL/GenBank/DDBJ databases">
        <title>The Genome Sequence of Saprolegnia declina VS20.</title>
        <authorList>
            <consortium name="The Broad Institute Genome Sequencing Platform"/>
            <person name="Russ C."/>
            <person name="Nusbaum C."/>
            <person name="Tyler B."/>
            <person name="van West P."/>
            <person name="Dieguez-Uribeondo J."/>
            <person name="de Bruijn I."/>
            <person name="Tripathy S."/>
            <person name="Jiang R."/>
            <person name="Young S.K."/>
            <person name="Zeng Q."/>
            <person name="Gargeya S."/>
            <person name="Fitzgerald M."/>
            <person name="Haas B."/>
            <person name="Abouelleil A."/>
            <person name="Alvarado L."/>
            <person name="Arachchi H.M."/>
            <person name="Berlin A."/>
            <person name="Chapman S.B."/>
            <person name="Goldberg J."/>
            <person name="Griggs A."/>
            <person name="Gujja S."/>
            <person name="Hansen M."/>
            <person name="Howarth C."/>
            <person name="Imamovic A."/>
            <person name="Larimer J."/>
            <person name="McCowen C."/>
            <person name="Montmayeur A."/>
            <person name="Murphy C."/>
            <person name="Neiman D."/>
            <person name="Pearson M."/>
            <person name="Priest M."/>
            <person name="Roberts A."/>
            <person name="Saif S."/>
            <person name="Shea T."/>
            <person name="Sisk P."/>
            <person name="Sykes S."/>
            <person name="Wortman J."/>
            <person name="Nusbaum C."/>
            <person name="Birren B."/>
        </authorList>
    </citation>
    <scope>NUCLEOTIDE SEQUENCE [LARGE SCALE GENOMIC DNA]</scope>
    <source>
        <strain evidence="1 2">VS20</strain>
    </source>
</reference>
<organism evidence="1 2">
    <name type="scientific">Saprolegnia diclina (strain VS20)</name>
    <dbReference type="NCBI Taxonomy" id="1156394"/>
    <lineage>
        <taxon>Eukaryota</taxon>
        <taxon>Sar</taxon>
        <taxon>Stramenopiles</taxon>
        <taxon>Oomycota</taxon>
        <taxon>Saprolegniomycetes</taxon>
        <taxon>Saprolegniales</taxon>
        <taxon>Saprolegniaceae</taxon>
        <taxon>Saprolegnia</taxon>
    </lineage>
</organism>
<dbReference type="EMBL" id="JH767142">
    <property type="protein sequence ID" value="EQC38036.1"/>
    <property type="molecule type" value="Genomic_DNA"/>
</dbReference>
<dbReference type="GeneID" id="19945193"/>
<evidence type="ECO:0000313" key="2">
    <source>
        <dbReference type="Proteomes" id="UP000030762"/>
    </source>
</evidence>
<proteinExistence type="predicted"/>
<evidence type="ECO:0008006" key="3">
    <source>
        <dbReference type="Google" id="ProtNLM"/>
    </source>
</evidence>
<dbReference type="PANTHER" id="PTHR46586">
    <property type="entry name" value="ANKYRIN REPEAT-CONTAINING PROTEIN"/>
    <property type="match status" value="1"/>
</dbReference>
<gene>
    <name evidence="1" type="ORF">SDRG_04466</name>
</gene>
<sequence>MGLTTSRAAPAIDAVLRNQELLAVIALYQRGLPESLAPLVPGLRRMAQRPKQRITTTDPDLDARFRTWQSAHSVEELAPLMRNSTLQTGLRRFALLHGHLEVVAFVAAATRVVDWDWHMAASNGHTSVLDWLEASGEPHPRGLMECGVSNNQLAVVIWAHTRQLDVALNLRTVAAEQGYLEILRYLDAHSLSSWDPIAVSIAAERGHLDVLGFLHAKHVARWSRLLQICNSRSLEQSGSSQSTQWSASAAFTA</sequence>
<dbReference type="VEuPathDB" id="FungiDB:SDRG_04466"/>
<dbReference type="AlphaFoldDB" id="T0QTL2"/>
<keyword evidence="2" id="KW-1185">Reference proteome</keyword>
<dbReference type="OMA" id="HELDACF"/>
<evidence type="ECO:0000313" key="1">
    <source>
        <dbReference type="EMBL" id="EQC38036.1"/>
    </source>
</evidence>
<dbReference type="STRING" id="1156394.T0QTL2"/>
<accession>T0QTL2</accession>
<dbReference type="PANTHER" id="PTHR46586:SF3">
    <property type="entry name" value="ANKYRIN REPEAT-CONTAINING PROTEIN"/>
    <property type="match status" value="1"/>
</dbReference>
<protein>
    <recommendedName>
        <fullName evidence="3">Ankyrin repeat domain-containing protein</fullName>
    </recommendedName>
</protein>
<dbReference type="InterPro" id="IPR052050">
    <property type="entry name" value="SecEffector_AnkRepeat"/>
</dbReference>
<name>T0QTL2_SAPDV</name>
<dbReference type="Proteomes" id="UP000030762">
    <property type="component" value="Unassembled WGS sequence"/>
</dbReference>